<dbReference type="InterPro" id="IPR000700">
    <property type="entry name" value="PAS-assoc_C"/>
</dbReference>
<dbReference type="GO" id="GO:0009881">
    <property type="term" value="F:photoreceptor activity"/>
    <property type="evidence" value="ECO:0007669"/>
    <property type="project" value="UniProtKB-KW"/>
</dbReference>
<keyword evidence="9" id="KW-0808">Transferase</keyword>
<proteinExistence type="predicted"/>
<evidence type="ECO:0000256" key="12">
    <source>
        <dbReference type="ARBA" id="ARBA00022777"/>
    </source>
</evidence>
<feature type="domain" description="PAS" evidence="19">
    <location>
        <begin position="374"/>
        <end position="447"/>
    </location>
</feature>
<dbReference type="InterPro" id="IPR001610">
    <property type="entry name" value="PAC"/>
</dbReference>
<dbReference type="CDD" id="cd12915">
    <property type="entry name" value="PDC2_DGC_like"/>
    <property type="match status" value="1"/>
</dbReference>
<dbReference type="CDD" id="cd00130">
    <property type="entry name" value="PAS"/>
    <property type="match status" value="2"/>
</dbReference>
<evidence type="ECO:0000256" key="11">
    <source>
        <dbReference type="ARBA" id="ARBA00022741"/>
    </source>
</evidence>
<keyword evidence="18" id="KW-1133">Transmembrane helix</keyword>
<gene>
    <name evidence="21" type="ORF">F1193_03490</name>
</gene>
<dbReference type="Pfam" id="PF07536">
    <property type="entry name" value="HWE_HK"/>
    <property type="match status" value="1"/>
</dbReference>
<evidence type="ECO:0000256" key="4">
    <source>
        <dbReference type="ARBA" id="ARBA00022543"/>
    </source>
</evidence>
<evidence type="ECO:0000259" key="19">
    <source>
        <dbReference type="PROSITE" id="PS50112"/>
    </source>
</evidence>
<dbReference type="InterPro" id="IPR035965">
    <property type="entry name" value="PAS-like_dom_sf"/>
</dbReference>
<reference evidence="21 22" key="1">
    <citation type="submission" date="2019-09" db="EMBL/GenBank/DDBJ databases">
        <title>Draft Whole-Genome sequence of Blastochloris sulfoviridis DSM 729.</title>
        <authorList>
            <person name="Meyer T.E."/>
            <person name="Kyndt J.A."/>
        </authorList>
    </citation>
    <scope>NUCLEOTIDE SEQUENCE [LARGE SCALE GENOMIC DNA]</scope>
    <source>
        <strain evidence="21 22">DSM 729</strain>
    </source>
</reference>
<keyword evidence="18" id="KW-0812">Transmembrane</keyword>
<dbReference type="SUPFAM" id="SSF55874">
    <property type="entry name" value="ATPase domain of HSP90 chaperone/DNA topoisomerase II/histidine kinase"/>
    <property type="match status" value="1"/>
</dbReference>
<dbReference type="AlphaFoldDB" id="A0A5M6I531"/>
<feature type="transmembrane region" description="Helical" evidence="18">
    <location>
        <begin position="315"/>
        <end position="337"/>
    </location>
</feature>
<evidence type="ECO:0000256" key="1">
    <source>
        <dbReference type="ARBA" id="ARBA00000085"/>
    </source>
</evidence>
<evidence type="ECO:0000256" key="16">
    <source>
        <dbReference type="ARBA" id="ARBA00023170"/>
    </source>
</evidence>
<dbReference type="EC" id="2.7.13.3" evidence="2"/>
<evidence type="ECO:0000259" key="20">
    <source>
        <dbReference type="PROSITE" id="PS50113"/>
    </source>
</evidence>
<keyword evidence="10" id="KW-0677">Repeat</keyword>
<dbReference type="InterPro" id="IPR011102">
    <property type="entry name" value="Sig_transdc_His_kinase_HWE"/>
</dbReference>
<comment type="caution">
    <text evidence="21">The sequence shown here is derived from an EMBL/GenBank/DDBJ whole genome shotgun (WGS) entry which is preliminary data.</text>
</comment>
<evidence type="ECO:0000256" key="7">
    <source>
        <dbReference type="ARBA" id="ARBA00022630"/>
    </source>
</evidence>
<keyword evidence="14" id="KW-0157">Chromophore</keyword>
<dbReference type="PANTHER" id="PTHR41523">
    <property type="entry name" value="TWO-COMPONENT SYSTEM SENSOR PROTEIN"/>
    <property type="match status" value="1"/>
</dbReference>
<evidence type="ECO:0000256" key="17">
    <source>
        <dbReference type="SAM" id="MobiDB-lite"/>
    </source>
</evidence>
<dbReference type="Pfam" id="PF22588">
    <property type="entry name" value="dCache_1_like"/>
    <property type="match status" value="1"/>
</dbReference>
<dbReference type="InterPro" id="IPR000014">
    <property type="entry name" value="PAS"/>
</dbReference>
<dbReference type="CDD" id="cd12914">
    <property type="entry name" value="PDC1_DGC_like"/>
    <property type="match status" value="1"/>
</dbReference>
<evidence type="ECO:0000256" key="5">
    <source>
        <dbReference type="ARBA" id="ARBA00022553"/>
    </source>
</evidence>
<evidence type="ECO:0000256" key="15">
    <source>
        <dbReference type="ARBA" id="ARBA00023026"/>
    </source>
</evidence>
<evidence type="ECO:0000256" key="13">
    <source>
        <dbReference type="ARBA" id="ARBA00022840"/>
    </source>
</evidence>
<dbReference type="PROSITE" id="PS50112">
    <property type="entry name" value="PAS"/>
    <property type="match status" value="1"/>
</dbReference>
<accession>A0A5M6I531</accession>
<keyword evidence="18" id="KW-0472">Membrane</keyword>
<keyword evidence="8" id="KW-0288">FMN</keyword>
<dbReference type="SMART" id="SM00086">
    <property type="entry name" value="PAC"/>
    <property type="match status" value="2"/>
</dbReference>
<feature type="transmembrane region" description="Helical" evidence="18">
    <location>
        <begin position="45"/>
        <end position="68"/>
    </location>
</feature>
<keyword evidence="4" id="KW-0600">Photoreceptor protein</keyword>
<keyword evidence="13" id="KW-0067">ATP-binding</keyword>
<dbReference type="InterPro" id="IPR054327">
    <property type="entry name" value="His-kinase-like_sensor"/>
</dbReference>
<dbReference type="Gene3D" id="2.10.70.100">
    <property type="match status" value="1"/>
</dbReference>
<comment type="catalytic activity">
    <reaction evidence="1">
        <text>ATP + protein L-histidine = ADP + protein N-phospho-L-histidine.</text>
        <dbReference type="EC" id="2.7.13.3"/>
    </reaction>
</comment>
<keyword evidence="5" id="KW-0597">Phosphoprotein</keyword>
<evidence type="ECO:0000256" key="2">
    <source>
        <dbReference type="ARBA" id="ARBA00012438"/>
    </source>
</evidence>
<dbReference type="Pfam" id="PF08447">
    <property type="entry name" value="PAS_3"/>
    <property type="match status" value="2"/>
</dbReference>
<evidence type="ECO:0000256" key="10">
    <source>
        <dbReference type="ARBA" id="ARBA00022737"/>
    </source>
</evidence>
<feature type="compositionally biased region" description="Pro residues" evidence="17">
    <location>
        <begin position="819"/>
        <end position="828"/>
    </location>
</feature>
<dbReference type="PROSITE" id="PS51257">
    <property type="entry name" value="PROKAR_LIPOPROTEIN"/>
    <property type="match status" value="1"/>
</dbReference>
<evidence type="ECO:0000256" key="6">
    <source>
        <dbReference type="ARBA" id="ARBA00022606"/>
    </source>
</evidence>
<dbReference type="SMART" id="SM00091">
    <property type="entry name" value="PAS"/>
    <property type="match status" value="2"/>
</dbReference>
<evidence type="ECO:0000256" key="3">
    <source>
        <dbReference type="ARBA" id="ARBA00021740"/>
    </source>
</evidence>
<dbReference type="PANTHER" id="PTHR41523:SF8">
    <property type="entry name" value="ETHYLENE RESPONSE SENSOR PROTEIN"/>
    <property type="match status" value="1"/>
</dbReference>
<keyword evidence="16" id="KW-0675">Receptor</keyword>
<feature type="domain" description="PAC" evidence="20">
    <location>
        <begin position="447"/>
        <end position="499"/>
    </location>
</feature>
<dbReference type="EMBL" id="VWPL01000004">
    <property type="protein sequence ID" value="KAA5602909.1"/>
    <property type="molecule type" value="Genomic_DNA"/>
</dbReference>
<evidence type="ECO:0000256" key="8">
    <source>
        <dbReference type="ARBA" id="ARBA00022643"/>
    </source>
</evidence>
<keyword evidence="12" id="KW-0418">Kinase</keyword>
<keyword evidence="11" id="KW-0547">Nucleotide-binding</keyword>
<evidence type="ECO:0000256" key="18">
    <source>
        <dbReference type="SAM" id="Phobius"/>
    </source>
</evidence>
<evidence type="ECO:0000313" key="21">
    <source>
        <dbReference type="EMBL" id="KAA5602909.1"/>
    </source>
</evidence>
<dbReference type="SUPFAM" id="SSF55785">
    <property type="entry name" value="PYP-like sensor domain (PAS domain)"/>
    <property type="match status" value="2"/>
</dbReference>
<dbReference type="Proteomes" id="UP000323886">
    <property type="component" value="Unassembled WGS sequence"/>
</dbReference>
<feature type="domain" description="PAC" evidence="20">
    <location>
        <begin position="572"/>
        <end position="623"/>
    </location>
</feature>
<dbReference type="OrthoDB" id="9760752at2"/>
<name>A0A5M6I531_9HYPH</name>
<keyword evidence="15" id="KW-0843">Virulence</keyword>
<evidence type="ECO:0000313" key="22">
    <source>
        <dbReference type="Proteomes" id="UP000323886"/>
    </source>
</evidence>
<evidence type="ECO:0000256" key="14">
    <source>
        <dbReference type="ARBA" id="ARBA00022991"/>
    </source>
</evidence>
<dbReference type="Gene3D" id="3.30.450.20">
    <property type="entry name" value="PAS domain"/>
    <property type="match status" value="4"/>
</dbReference>
<evidence type="ECO:0000256" key="9">
    <source>
        <dbReference type="ARBA" id="ARBA00022679"/>
    </source>
</evidence>
<dbReference type="Gene3D" id="3.30.565.10">
    <property type="entry name" value="Histidine kinase-like ATPase, C-terminal domain"/>
    <property type="match status" value="1"/>
</dbReference>
<organism evidence="21 22">
    <name type="scientific">Blastochloris sulfoviridis</name>
    <dbReference type="NCBI Taxonomy" id="50712"/>
    <lineage>
        <taxon>Bacteria</taxon>
        <taxon>Pseudomonadati</taxon>
        <taxon>Pseudomonadota</taxon>
        <taxon>Alphaproteobacteria</taxon>
        <taxon>Hyphomicrobiales</taxon>
        <taxon>Blastochloridaceae</taxon>
        <taxon>Blastochloris</taxon>
    </lineage>
</organism>
<dbReference type="NCBIfam" id="TIGR00229">
    <property type="entry name" value="sensory_box"/>
    <property type="match status" value="2"/>
</dbReference>
<keyword evidence="22" id="KW-1185">Reference proteome</keyword>
<sequence length="828" mass="89213">MSFAWRPFSVTVLSGGGAGCAATGGGEAMKIRKFRSAERFASAAQVWLLGTVIAVVAVAVAFFALGGYRDYDVTLEKGWSQAETTALVLAEQASRMIEISEILTAEIADAAIRDGLDHVTGAGWPRFLDRLEPVPQIGSLWILDADGTVLASSFRPVPAATSFADSDYFQRLKSGTRVLISPLMFGQFSRVWFFGYNRAIVKDGAFLGVVQVSIHADHFKSFFERLALGPDAAIGIYDTDGAVVMRWPLPENGAPTGPGHLLPPGAMQAAAGRLESTSPAGVPLLVAYRRLDRAPLVVAAAVSKDNVLAPFRTRLAWGVMLLGIGGAIVAVLGAAAFGTARRERAAQVMERAAARKLAAMLADRNHLVQSLQESERRFDQIAAAIGDVFWIAEPAARRYIYVSPAYVTLWGRSAEALYLDASEWAAAVHPDDRDRLRDSWSMIAAGRDLQYRIIRPDGSIRWIRDHGFPVADAPGRFAGIAADVTDLVAAEAAERAEAARMRVALRAGGLAAFALDVVDGTFVHDPALAEMLGLPADARVPTEADFIAAIHPEDRDRCAAEFRKAFRPAGLFRAEFRIIRPDGQTRWLIGAAEGVRTATGIVQAVGFTGDITERKLAHDRQALLIRELHHRVKNILSVAQAIAGISLRSVRSLDEFREVFSERLVALGRTHSLLIDSGWAGAQLADLFRLEFEPYADRAHQLHYEGPQVLMPPGTVVTFGLAVHELVTNSAKYGALSVPEGRIEVSWRVEGSESVRRLKIDWVETGGLTPAAPKHAGFGTQLLQKILPGQLRADVKVSHSDGGLRVAIDAPLPAEGAPDPTPPVSSAA</sequence>
<dbReference type="SMART" id="SM00911">
    <property type="entry name" value="HWE_HK"/>
    <property type="match status" value="1"/>
</dbReference>
<keyword evidence="6" id="KW-0716">Sensory transduction</keyword>
<dbReference type="InterPro" id="IPR013655">
    <property type="entry name" value="PAS_fold_3"/>
</dbReference>
<feature type="region of interest" description="Disordered" evidence="17">
    <location>
        <begin position="809"/>
        <end position="828"/>
    </location>
</feature>
<protein>
    <recommendedName>
        <fullName evidence="3">Blue-light-activated histidine kinase</fullName>
        <ecNumber evidence="2">2.7.13.3</ecNumber>
    </recommendedName>
</protein>
<dbReference type="PROSITE" id="PS50113">
    <property type="entry name" value="PAC"/>
    <property type="match status" value="2"/>
</dbReference>
<dbReference type="GO" id="GO:0004673">
    <property type="term" value="F:protein histidine kinase activity"/>
    <property type="evidence" value="ECO:0007669"/>
    <property type="project" value="UniProtKB-EC"/>
</dbReference>
<dbReference type="InterPro" id="IPR036890">
    <property type="entry name" value="HATPase_C_sf"/>
</dbReference>
<dbReference type="GO" id="GO:0005524">
    <property type="term" value="F:ATP binding"/>
    <property type="evidence" value="ECO:0007669"/>
    <property type="project" value="UniProtKB-KW"/>
</dbReference>
<keyword evidence="7" id="KW-0285">Flavoprotein</keyword>